<dbReference type="EMBL" id="JAOVZQ010000001">
    <property type="protein sequence ID" value="MCY0093540.1"/>
    <property type="molecule type" value="Genomic_DNA"/>
</dbReference>
<evidence type="ECO:0000313" key="3">
    <source>
        <dbReference type="Proteomes" id="UP001081283"/>
    </source>
</evidence>
<reference evidence="2" key="1">
    <citation type="submission" date="2022-10" db="EMBL/GenBank/DDBJ databases">
        <title>Hoeflea sp. J2-29, isolated from marine algae.</title>
        <authorList>
            <person name="Kristyanto S."/>
            <person name="Kim J.M."/>
            <person name="Jeon C.O."/>
        </authorList>
    </citation>
    <scope>NUCLEOTIDE SEQUENCE</scope>
    <source>
        <strain evidence="2">J2-29</strain>
    </source>
</reference>
<sequence length="191" mass="20057">MSIQTATDLILDVVKAADPAVARRAESMLEMASTRKSAQDAATPAFQRQLLASAEPMAVMVSQEEADAAVGKNAQSYERFEAMVLQNFIGSMLPSDSEELYGKGTAGEIWKSMMAEQLGAVLAKGGGIGIAARMLADRFTPGLTPESADGVASNVSNRATSLVNEVQKDIFADISATGEPADTPQDSGRRA</sequence>
<protein>
    <submittedName>
        <fullName evidence="2">Rod-binding protein</fullName>
    </submittedName>
</protein>
<feature type="domain" description="Flagellar protein FlgJ N-terminal" evidence="1">
    <location>
        <begin position="96"/>
        <end position="134"/>
    </location>
</feature>
<accession>A0ABT3YCR1</accession>
<dbReference type="Pfam" id="PF10135">
    <property type="entry name" value="Rod-binding"/>
    <property type="match status" value="1"/>
</dbReference>
<comment type="caution">
    <text evidence="2">The sequence shown here is derived from an EMBL/GenBank/DDBJ whole genome shotgun (WGS) entry which is preliminary data.</text>
</comment>
<dbReference type="InterPro" id="IPR019301">
    <property type="entry name" value="Flagellar_prot_FlgJ_N"/>
</dbReference>
<name>A0ABT3YCR1_9HYPH</name>
<dbReference type="Proteomes" id="UP001081283">
    <property type="component" value="Unassembled WGS sequence"/>
</dbReference>
<dbReference type="RefSeq" id="WP_267611493.1">
    <property type="nucleotide sequence ID" value="NZ_JAOVZQ010000001.1"/>
</dbReference>
<organism evidence="2 3">
    <name type="scientific">Hoeflea ulvae</name>
    <dbReference type="NCBI Taxonomy" id="2983764"/>
    <lineage>
        <taxon>Bacteria</taxon>
        <taxon>Pseudomonadati</taxon>
        <taxon>Pseudomonadota</taxon>
        <taxon>Alphaproteobacteria</taxon>
        <taxon>Hyphomicrobiales</taxon>
        <taxon>Rhizobiaceae</taxon>
        <taxon>Hoeflea</taxon>
    </lineage>
</organism>
<evidence type="ECO:0000259" key="1">
    <source>
        <dbReference type="Pfam" id="PF10135"/>
    </source>
</evidence>
<keyword evidence="3" id="KW-1185">Reference proteome</keyword>
<evidence type="ECO:0000313" key="2">
    <source>
        <dbReference type="EMBL" id="MCY0093540.1"/>
    </source>
</evidence>
<gene>
    <name evidence="2" type="ORF">OEG82_05840</name>
</gene>
<proteinExistence type="predicted"/>